<feature type="transmembrane region" description="Helical" evidence="5">
    <location>
        <begin position="367"/>
        <end position="385"/>
    </location>
</feature>
<evidence type="ECO:0000256" key="3">
    <source>
        <dbReference type="ARBA" id="ARBA00022989"/>
    </source>
</evidence>
<accession>A0A2C9DBG1</accession>
<feature type="transmembrane region" description="Helical" evidence="5">
    <location>
        <begin position="245"/>
        <end position="263"/>
    </location>
</feature>
<evidence type="ECO:0000256" key="4">
    <source>
        <dbReference type="ARBA" id="ARBA00023136"/>
    </source>
</evidence>
<feature type="transmembrane region" description="Helical" evidence="5">
    <location>
        <begin position="301"/>
        <end position="323"/>
    </location>
</feature>
<evidence type="ECO:0000313" key="8">
    <source>
        <dbReference type="Proteomes" id="UP000223606"/>
    </source>
</evidence>
<dbReference type="PANTHER" id="PTHR23514:SF13">
    <property type="entry name" value="INNER MEMBRANE PROTEIN YBJJ"/>
    <property type="match status" value="1"/>
</dbReference>
<feature type="transmembrane region" description="Helical" evidence="5">
    <location>
        <begin position="335"/>
        <end position="355"/>
    </location>
</feature>
<proteinExistence type="predicted"/>
<dbReference type="EMBL" id="LT960614">
    <property type="protein sequence ID" value="SON57672.1"/>
    <property type="molecule type" value="Genomic_DNA"/>
</dbReference>
<dbReference type="InterPro" id="IPR051788">
    <property type="entry name" value="MFS_Transporter"/>
</dbReference>
<dbReference type="Pfam" id="PF07690">
    <property type="entry name" value="MFS_1"/>
    <property type="match status" value="1"/>
</dbReference>
<reference evidence="8" key="1">
    <citation type="submission" date="2017-09" db="EMBL/GenBank/DDBJ databases">
        <title>Genome sequence of Nannocystis excedens DSM 71.</title>
        <authorList>
            <person name="Blom J."/>
        </authorList>
    </citation>
    <scope>NUCLEOTIDE SEQUENCE [LARGE SCALE GENOMIC DNA]</scope>
    <source>
        <strain evidence="8">type strain: E19</strain>
    </source>
</reference>
<dbReference type="CDD" id="cd17393">
    <property type="entry name" value="MFS_MosC_like"/>
    <property type="match status" value="1"/>
</dbReference>
<feature type="transmembrane region" description="Helical" evidence="5">
    <location>
        <begin position="84"/>
        <end position="102"/>
    </location>
</feature>
<feature type="domain" description="Major facilitator superfamily (MFS) profile" evidence="6">
    <location>
        <begin position="17"/>
        <end position="389"/>
    </location>
</feature>
<dbReference type="KEGG" id="hdi:HDIA_4131"/>
<evidence type="ECO:0000256" key="2">
    <source>
        <dbReference type="ARBA" id="ARBA00022692"/>
    </source>
</evidence>
<feature type="transmembrane region" description="Helical" evidence="5">
    <location>
        <begin position="21"/>
        <end position="42"/>
    </location>
</feature>
<keyword evidence="3 5" id="KW-1133">Transmembrane helix</keyword>
<dbReference type="PROSITE" id="PS50850">
    <property type="entry name" value="MFS"/>
    <property type="match status" value="1"/>
</dbReference>
<evidence type="ECO:0000256" key="1">
    <source>
        <dbReference type="ARBA" id="ARBA00004141"/>
    </source>
</evidence>
<organism evidence="7 8">
    <name type="scientific">Hartmannibacter diazotrophicus</name>
    <dbReference type="NCBI Taxonomy" id="1482074"/>
    <lineage>
        <taxon>Bacteria</taxon>
        <taxon>Pseudomonadati</taxon>
        <taxon>Pseudomonadota</taxon>
        <taxon>Alphaproteobacteria</taxon>
        <taxon>Hyphomicrobiales</taxon>
        <taxon>Pleomorphomonadaceae</taxon>
        <taxon>Hartmannibacter</taxon>
    </lineage>
</organism>
<dbReference type="InterPro" id="IPR036259">
    <property type="entry name" value="MFS_trans_sf"/>
</dbReference>
<protein>
    <submittedName>
        <fullName evidence="7">Inner membrane protein YbjJ</fullName>
    </submittedName>
</protein>
<sequence length="389" mass="39044">MTLPDSSAMTAPRFLTPRTATVAMFFANGFGIGNWAVSLPLIKDAAGLDAARFSLVLLGLAVGAVVSMPLSGLLLPRLGGSGRATGAAAIAFSLLLALPTLLASLPTLVANTLVLGAASGLMDVSMNAHASTIERRHGRPIMSSFHAAFSAGGLVGALFGGAYLGVGLPSPLLLPVAAIVCLFLVLATKRHLGEGEPPREADAARPRFRINRAILGLGLLAFVFMVVEGAMADWSAVFLTTIHEASPAEAAMGFAAFSITMLAGRLTGDWTLAVFGTVKVLVIGSLAVAGGLALAAASPDALAAGIGFALVGIGAANMVPVAFSLAGKAGPAPEIGISAVATLGYGGFLAGPPMIGWIAAHFSLPDAFWLLAGAAALMGVANLAARTRA</sequence>
<dbReference type="RefSeq" id="WP_099557890.1">
    <property type="nucleotide sequence ID" value="NZ_LT960614.1"/>
</dbReference>
<dbReference type="GO" id="GO:0016020">
    <property type="term" value="C:membrane"/>
    <property type="evidence" value="ECO:0007669"/>
    <property type="project" value="UniProtKB-SubCell"/>
</dbReference>
<keyword evidence="2 5" id="KW-0812">Transmembrane</keyword>
<dbReference type="GO" id="GO:0022857">
    <property type="term" value="F:transmembrane transporter activity"/>
    <property type="evidence" value="ECO:0007669"/>
    <property type="project" value="InterPro"/>
</dbReference>
<evidence type="ECO:0000313" key="7">
    <source>
        <dbReference type="EMBL" id="SON57672.1"/>
    </source>
</evidence>
<evidence type="ECO:0000256" key="5">
    <source>
        <dbReference type="SAM" id="Phobius"/>
    </source>
</evidence>
<feature type="transmembrane region" description="Helical" evidence="5">
    <location>
        <begin position="147"/>
        <end position="166"/>
    </location>
</feature>
<name>A0A2C9DBG1_9HYPH</name>
<dbReference type="InterPro" id="IPR011701">
    <property type="entry name" value="MFS"/>
</dbReference>
<feature type="transmembrane region" description="Helical" evidence="5">
    <location>
        <begin position="213"/>
        <end position="239"/>
    </location>
</feature>
<evidence type="ECO:0000259" key="6">
    <source>
        <dbReference type="PROSITE" id="PS50850"/>
    </source>
</evidence>
<dbReference type="SUPFAM" id="SSF103473">
    <property type="entry name" value="MFS general substrate transporter"/>
    <property type="match status" value="1"/>
</dbReference>
<feature type="transmembrane region" description="Helical" evidence="5">
    <location>
        <begin position="270"/>
        <end position="295"/>
    </location>
</feature>
<dbReference type="OrthoDB" id="9810941at2"/>
<dbReference type="Gene3D" id="1.20.1250.20">
    <property type="entry name" value="MFS general substrate transporter like domains"/>
    <property type="match status" value="2"/>
</dbReference>
<dbReference type="AlphaFoldDB" id="A0A2C9DBG1"/>
<feature type="transmembrane region" description="Helical" evidence="5">
    <location>
        <begin position="54"/>
        <end position="75"/>
    </location>
</feature>
<gene>
    <name evidence="7" type="primary">ybjJ</name>
    <name evidence="7" type="ORF">HDIA_4131</name>
</gene>
<dbReference type="Proteomes" id="UP000223606">
    <property type="component" value="Chromosome 1"/>
</dbReference>
<dbReference type="InterPro" id="IPR020846">
    <property type="entry name" value="MFS_dom"/>
</dbReference>
<feature type="transmembrane region" description="Helical" evidence="5">
    <location>
        <begin position="172"/>
        <end position="192"/>
    </location>
</feature>
<keyword evidence="8" id="KW-1185">Reference proteome</keyword>
<comment type="subcellular location">
    <subcellularLocation>
        <location evidence="1">Membrane</location>
        <topology evidence="1">Multi-pass membrane protein</topology>
    </subcellularLocation>
</comment>
<keyword evidence="4 5" id="KW-0472">Membrane</keyword>
<dbReference type="PANTHER" id="PTHR23514">
    <property type="entry name" value="BYPASS OF STOP CODON PROTEIN 6"/>
    <property type="match status" value="1"/>
</dbReference>